<evidence type="ECO:0000313" key="2">
    <source>
        <dbReference type="Proteomes" id="UP000288805"/>
    </source>
</evidence>
<gene>
    <name evidence="1" type="ORF">CK203_111242</name>
</gene>
<comment type="caution">
    <text evidence="1">The sequence shown here is derived from an EMBL/GenBank/DDBJ whole genome shotgun (WGS) entry which is preliminary data.</text>
</comment>
<protein>
    <submittedName>
        <fullName evidence="1">Uncharacterized protein</fullName>
    </submittedName>
</protein>
<name>A0A438BQ53_VITVI</name>
<reference evidence="1 2" key="1">
    <citation type="journal article" date="2018" name="PLoS Genet.">
        <title>Population sequencing reveals clonal diversity and ancestral inbreeding in the grapevine cultivar Chardonnay.</title>
        <authorList>
            <person name="Roach M.J."/>
            <person name="Johnson D.L."/>
            <person name="Bohlmann J."/>
            <person name="van Vuuren H.J."/>
            <person name="Jones S.J."/>
            <person name="Pretorius I.S."/>
            <person name="Schmidt S.A."/>
            <person name="Borneman A.R."/>
        </authorList>
    </citation>
    <scope>NUCLEOTIDE SEQUENCE [LARGE SCALE GENOMIC DNA]</scope>
    <source>
        <strain evidence="2">cv. Chardonnay</strain>
        <tissue evidence="1">Leaf</tissue>
    </source>
</reference>
<proteinExistence type="predicted"/>
<accession>A0A438BQ53</accession>
<evidence type="ECO:0000313" key="1">
    <source>
        <dbReference type="EMBL" id="RVW13093.1"/>
    </source>
</evidence>
<dbReference type="EMBL" id="QGNW01002666">
    <property type="protein sequence ID" value="RVW13093.1"/>
    <property type="molecule type" value="Genomic_DNA"/>
</dbReference>
<sequence length="325" mass="37826">MGSDVVFSSLYLDRIVSLMMIDLVSPDFLTYHTSGATLGHIPFHLEVYGSSQILHIIITYWMLTETWTWSLPYGALRSIQLVSTSRHLDAIMPLHLGGHLGYVHDSVMDSDDQYYMCDLRIFTYVTCSLIDVLCHLVTDLSCIRCPYWGIFPFQMRFTDFHRGYMCDDRRDLWFFTDVACSMIDDFMPPDFRPIMHMMPYWGIFPFRLRFTDLHGVGSPLVYMIINGYRIHARSTFDFILSGYSEEPLLSHSARFILFDIVVIPGWSRCLGFPRHHFSGPWRRSLSHISVTVSITRPRYIVFTSLTIILELFIDMSSQRSVVRDS</sequence>
<organism evidence="1 2">
    <name type="scientific">Vitis vinifera</name>
    <name type="common">Grape</name>
    <dbReference type="NCBI Taxonomy" id="29760"/>
    <lineage>
        <taxon>Eukaryota</taxon>
        <taxon>Viridiplantae</taxon>
        <taxon>Streptophyta</taxon>
        <taxon>Embryophyta</taxon>
        <taxon>Tracheophyta</taxon>
        <taxon>Spermatophyta</taxon>
        <taxon>Magnoliopsida</taxon>
        <taxon>eudicotyledons</taxon>
        <taxon>Gunneridae</taxon>
        <taxon>Pentapetalae</taxon>
        <taxon>rosids</taxon>
        <taxon>Vitales</taxon>
        <taxon>Vitaceae</taxon>
        <taxon>Viteae</taxon>
        <taxon>Vitis</taxon>
    </lineage>
</organism>
<dbReference type="Proteomes" id="UP000288805">
    <property type="component" value="Unassembled WGS sequence"/>
</dbReference>
<dbReference type="AlphaFoldDB" id="A0A438BQ53"/>